<dbReference type="RefSeq" id="WP_086631913.1">
    <property type="nucleotide sequence ID" value="NZ_JOPB01000002.1"/>
</dbReference>
<accession>A0A251ZWY4</accession>
<dbReference type="InterPro" id="IPR003774">
    <property type="entry name" value="AlgH-like"/>
</dbReference>
<evidence type="ECO:0000313" key="3">
    <source>
        <dbReference type="EMBL" id="OUI79184.1"/>
    </source>
</evidence>
<dbReference type="EMBL" id="JOPB01000002">
    <property type="protein sequence ID" value="OUI79184.1"/>
    <property type="molecule type" value="Genomic_DNA"/>
</dbReference>
<dbReference type="GO" id="GO:0005829">
    <property type="term" value="C:cytosol"/>
    <property type="evidence" value="ECO:0007669"/>
    <property type="project" value="TreeGrafter"/>
</dbReference>
<organism evidence="3 4">
    <name type="scientific">Commensalibacter intestini</name>
    <dbReference type="NCBI Taxonomy" id="479936"/>
    <lineage>
        <taxon>Bacteria</taxon>
        <taxon>Pseudomonadati</taxon>
        <taxon>Pseudomonadota</taxon>
        <taxon>Alphaproteobacteria</taxon>
        <taxon>Acetobacterales</taxon>
        <taxon>Acetobacteraceae</taxon>
    </lineage>
</organism>
<dbReference type="Proteomes" id="UP000194946">
    <property type="component" value="Unassembled WGS sequence"/>
</dbReference>
<reference evidence="4" key="1">
    <citation type="submission" date="2014-06" db="EMBL/GenBank/DDBJ databases">
        <authorList>
            <person name="Winans N.J."/>
            <person name="Newell P.D."/>
            <person name="Douglas A.E."/>
        </authorList>
    </citation>
    <scope>NUCLEOTIDE SEQUENCE [LARGE SCALE GENOMIC DNA]</scope>
    <source>
        <strain evidence="4">DmL_052</strain>
    </source>
</reference>
<gene>
    <name evidence="3" type="ORF">HK18_04655</name>
</gene>
<keyword evidence="4" id="KW-1185">Reference proteome</keyword>
<evidence type="ECO:0000256" key="2">
    <source>
        <dbReference type="HAMAP-Rule" id="MF_00758"/>
    </source>
</evidence>
<name>A0A251ZWY4_9PROT</name>
<dbReference type="PANTHER" id="PTHR30327">
    <property type="entry name" value="UNCHARACTERIZED PROTEIN YQGE"/>
    <property type="match status" value="1"/>
</dbReference>
<dbReference type="AlphaFoldDB" id="A0A251ZWY4"/>
<sequence length="193" mass="20908">MTLHFSDLTNGLAGQLLIASPFITTPPFAQTVIFLCAYSPQEGAMGIIVNRHLTTPTPDELLQQIGIPPIPKEAHFSISAGGPIENAHGLVLHSADWETNGCIPVNDKVMLNASLDVLRDLSIGKGPKHALLALGHASWSAGQLEEELKNSIWHIAPCDETLLFSTHYTQKWRDALHSISIDPGKLSFFVGKS</sequence>
<dbReference type="SUPFAM" id="SSF143456">
    <property type="entry name" value="VC0467-like"/>
    <property type="match status" value="1"/>
</dbReference>
<dbReference type="PANTHER" id="PTHR30327:SF1">
    <property type="entry name" value="UPF0301 PROTEIN YQGE"/>
    <property type="match status" value="1"/>
</dbReference>
<evidence type="ECO:0000256" key="1">
    <source>
        <dbReference type="ARBA" id="ARBA00009600"/>
    </source>
</evidence>
<proteinExistence type="inferred from homology"/>
<comment type="caution">
    <text evidence="3">The sequence shown here is derived from an EMBL/GenBank/DDBJ whole genome shotgun (WGS) entry which is preliminary data.</text>
</comment>
<comment type="similarity">
    <text evidence="1 2">Belongs to the UPF0301 (AlgH) family.</text>
</comment>
<protein>
    <recommendedName>
        <fullName evidence="2">UPF0301 protein HK18_04655</fullName>
    </recommendedName>
</protein>
<dbReference type="HAMAP" id="MF_00758">
    <property type="entry name" value="UPF0301"/>
    <property type="match status" value="1"/>
</dbReference>
<evidence type="ECO:0000313" key="4">
    <source>
        <dbReference type="Proteomes" id="UP000194946"/>
    </source>
</evidence>
<dbReference type="Pfam" id="PF02622">
    <property type="entry name" value="DUF179"/>
    <property type="match status" value="1"/>
</dbReference>
<dbReference type="Gene3D" id="3.40.1740.10">
    <property type="entry name" value="VC0467-like"/>
    <property type="match status" value="1"/>
</dbReference>